<feature type="compositionally biased region" description="Basic and acidic residues" evidence="1">
    <location>
        <begin position="239"/>
        <end position="260"/>
    </location>
</feature>
<reference evidence="2 3" key="1">
    <citation type="submission" date="2023-06" db="EMBL/GenBank/DDBJ databases">
        <title>Nosocomial Elizabethkingia miricola genome.</title>
        <authorList>
            <person name="Morgado S."/>
            <person name="Fonseca E."/>
            <person name="Freitas F."/>
            <person name="Vicente A.C."/>
        </authorList>
    </citation>
    <scope>NUCLEOTIDE SEQUENCE [LARGE SCALE GENOMIC DNA]</scope>
    <source>
        <strain evidence="2 3">EM15</strain>
    </source>
</reference>
<proteinExistence type="predicted"/>
<dbReference type="Proteomes" id="UP001239265">
    <property type="component" value="Unassembled WGS sequence"/>
</dbReference>
<organism evidence="2 3">
    <name type="scientific">Elizabethkingia miricola</name>
    <name type="common">Chryseobacterium miricola</name>
    <dbReference type="NCBI Taxonomy" id="172045"/>
    <lineage>
        <taxon>Bacteria</taxon>
        <taxon>Pseudomonadati</taxon>
        <taxon>Bacteroidota</taxon>
        <taxon>Flavobacteriia</taxon>
        <taxon>Flavobacteriales</taxon>
        <taxon>Weeksellaceae</taxon>
        <taxon>Elizabethkingia</taxon>
    </lineage>
</organism>
<sequence>MKTLQLFIFCISTLYFTQNIRFVYQVQMKTDSTQRDQVKSELANLDIDKTNSVFYAAKAILRDSIMEANEKSRIGYLTEEQAKMMISNIGYRINKNYRKQDISFISAVAGDNFIYNELKPFNWKITTETKKIGAYNTQKAQTQYAGRIWYAWFTTEIPFQDGPYKFCGLPGLIVKAEDSKGDYQFELIETRKISDLYESSTLWKKPIKVKKEEFLKAYKRFNANPIAFRPPPPVSVNETSHKLDSDSDTNADKKYRDEVTKRANSFNNPIELY</sequence>
<dbReference type="Pfam" id="PF09697">
    <property type="entry name" value="Porph_ging"/>
    <property type="match status" value="1"/>
</dbReference>
<gene>
    <name evidence="2" type="ORF">QT385_11300</name>
</gene>
<feature type="region of interest" description="Disordered" evidence="1">
    <location>
        <begin position="229"/>
        <end position="260"/>
    </location>
</feature>
<evidence type="ECO:0000256" key="1">
    <source>
        <dbReference type="SAM" id="MobiDB-lite"/>
    </source>
</evidence>
<evidence type="ECO:0000313" key="3">
    <source>
        <dbReference type="Proteomes" id="UP001239265"/>
    </source>
</evidence>
<dbReference type="AlphaFoldDB" id="A0ABD5B5W3"/>
<dbReference type="RefSeq" id="WP_078794073.1">
    <property type="nucleotide sequence ID" value="NZ_CP040516.1"/>
</dbReference>
<name>A0ABD5B5W3_ELIMR</name>
<evidence type="ECO:0000313" key="2">
    <source>
        <dbReference type="EMBL" id="MDQ8749229.1"/>
    </source>
</evidence>
<protein>
    <submittedName>
        <fullName evidence="2">GLPGLI family protein</fullName>
    </submittedName>
</protein>
<accession>A0ABD5B5W3</accession>
<dbReference type="NCBIfam" id="TIGR01200">
    <property type="entry name" value="GLPGLI"/>
    <property type="match status" value="1"/>
</dbReference>
<comment type="caution">
    <text evidence="2">The sequence shown here is derived from an EMBL/GenBank/DDBJ whole genome shotgun (WGS) entry which is preliminary data.</text>
</comment>
<dbReference type="EMBL" id="JAUCQJ010000003">
    <property type="protein sequence ID" value="MDQ8749229.1"/>
    <property type="molecule type" value="Genomic_DNA"/>
</dbReference>
<dbReference type="InterPro" id="IPR005901">
    <property type="entry name" value="GLPGLI"/>
</dbReference>